<dbReference type="InterPro" id="IPR020802">
    <property type="entry name" value="TesA-like"/>
</dbReference>
<dbReference type="GO" id="GO:0016491">
    <property type="term" value="F:oxidoreductase activity"/>
    <property type="evidence" value="ECO:0007669"/>
    <property type="project" value="InterPro"/>
</dbReference>
<keyword evidence="1" id="KW-0596">Phosphopantetheine</keyword>
<dbReference type="InterPro" id="IPR036736">
    <property type="entry name" value="ACP-like_sf"/>
</dbReference>
<accession>A0A2N3Y5I2</accession>
<dbReference type="InterPro" id="IPR002937">
    <property type="entry name" value="Amino_oxidase"/>
</dbReference>
<dbReference type="PANTHER" id="PTHR42923">
    <property type="entry name" value="PROTOPORPHYRINOGEN OXIDASE"/>
    <property type="match status" value="1"/>
</dbReference>
<dbReference type="InterPro" id="IPR020806">
    <property type="entry name" value="PKS_PP-bd"/>
</dbReference>
<dbReference type="InterPro" id="IPR036188">
    <property type="entry name" value="FAD/NAD-bd_sf"/>
</dbReference>
<name>A0A2N3Y5I2_SACSN</name>
<feature type="region of interest" description="Disordered" evidence="3">
    <location>
        <begin position="343"/>
        <end position="362"/>
    </location>
</feature>
<dbReference type="InterPro" id="IPR001031">
    <property type="entry name" value="Thioesterase"/>
</dbReference>
<dbReference type="Gene3D" id="2.40.180.10">
    <property type="entry name" value="Catalase core domain"/>
    <property type="match status" value="1"/>
</dbReference>
<keyword evidence="2" id="KW-0597">Phosphoprotein</keyword>
<dbReference type="InterPro" id="IPR009081">
    <property type="entry name" value="PP-bd_ACP"/>
</dbReference>
<evidence type="ECO:0000256" key="1">
    <source>
        <dbReference type="ARBA" id="ARBA00022450"/>
    </source>
</evidence>
<dbReference type="RefSeq" id="WP_010313979.1">
    <property type="nucleotide sequence ID" value="NZ_CP061007.1"/>
</dbReference>
<evidence type="ECO:0000313" key="6">
    <source>
        <dbReference type="Proteomes" id="UP000233786"/>
    </source>
</evidence>
<feature type="compositionally biased region" description="Polar residues" evidence="3">
    <location>
        <begin position="351"/>
        <end position="362"/>
    </location>
</feature>
<dbReference type="InterPro" id="IPR020835">
    <property type="entry name" value="Catalase_sf"/>
</dbReference>
<organism evidence="5 6">
    <name type="scientific">Saccharopolyspora spinosa</name>
    <dbReference type="NCBI Taxonomy" id="60894"/>
    <lineage>
        <taxon>Bacteria</taxon>
        <taxon>Bacillati</taxon>
        <taxon>Actinomycetota</taxon>
        <taxon>Actinomycetes</taxon>
        <taxon>Pseudonocardiales</taxon>
        <taxon>Pseudonocardiaceae</taxon>
        <taxon>Saccharopolyspora</taxon>
    </lineage>
</organism>
<dbReference type="SMART" id="SM00823">
    <property type="entry name" value="PKS_PP"/>
    <property type="match status" value="1"/>
</dbReference>
<comment type="caution">
    <text evidence="5">The sequence shown here is derived from an EMBL/GenBank/DDBJ whole genome shotgun (WGS) entry which is preliminary data.</text>
</comment>
<dbReference type="Gene3D" id="3.30.70.1990">
    <property type="match status" value="1"/>
</dbReference>
<dbReference type="SMART" id="SM00824">
    <property type="entry name" value="PKS_TE"/>
    <property type="match status" value="1"/>
</dbReference>
<dbReference type="Pfam" id="PF01593">
    <property type="entry name" value="Amino_oxidase"/>
    <property type="match status" value="1"/>
</dbReference>
<dbReference type="OrthoDB" id="3971765at2"/>
<feature type="domain" description="Carrier" evidence="4">
    <location>
        <begin position="794"/>
        <end position="871"/>
    </location>
</feature>
<dbReference type="GO" id="GO:0020037">
    <property type="term" value="F:heme binding"/>
    <property type="evidence" value="ECO:0007669"/>
    <property type="project" value="InterPro"/>
</dbReference>
<dbReference type="PRINTS" id="PR00419">
    <property type="entry name" value="ADXRDTASE"/>
</dbReference>
<evidence type="ECO:0000313" key="5">
    <source>
        <dbReference type="EMBL" id="PKW18101.1"/>
    </source>
</evidence>
<sequence>MSSELLVPGLWICTGPDDPRLHDIDADFTALLRKFQTVLTSTGKRLFHGAGVCVRGHIKFVDAAGISVHPFFAAGKQYPLIARYSNGESSDDIAPGTRGASLLWLDPAGSGGSLFNLTLNTGRALFAGHAAAFVRFLLGNDQDRQDMVRASPRAGQLLWEQVRDPVSFMRYHYHSQAPRVHVDATGRPWLARYRLVPAEDTADCGQHVADHRIFPPVPPDFLARDPADRRPPTALRDELVEQVSTGGFGALLQIQLHPVTDSTDGNQAALDPSAVWTAGHHTIARVQFDAVLNTDAAKALVFDPAEAPEGLGIALARSPLETASVNHARALIYRKMHAARTERVEARGTHDQVTGSRGPRTSTVCVVGAGPSGLTVARELERLGHTVVVLEREPVVGGKSVSVDVDGRAYDLGAHICTPRYERFAELAAEFGFDTVEATATYEYDADRWFRRSPGAAFFRRSEFSRYTQLREQSYPGIATPGLAHSAVSLSQPTSDWVVGNDLLGMTESLGSGYTASGYGYPHDDVPALYFVKHAEMTGLVSVGPQTTGHAGPFTVSGGFGRLWQRVADSLSDVRTGTRITSIERESSGVVVHTDSGTVHADSLVLSAPLDKVVDVLDATADERDIASRVRTIDYYTVLCRISGLPRAGMYLVRTKEAAPPPGHCVAYHNRYADSDVYTCYSYGAQGLDTTDIVRQLRADVAAMGGQVTEVLVAGRWPFMPHFRAADLKDGVLDRLERMQGDRHTYHVGSLLGFELIETNVAYAQDLAHRYFAAPVAGDSRGQDRLGAPRHRVRSEAELLDWLTRQLAAGLGCPVAGIDPQAPLDDYGLDSLTATGLQAELSDWLGFRVPPTLLLEHPTLEAVAHQLVTLMDGEHADRREIARKPMLAIALTPPRPFFCIGGAVGAAHQLQALAEELGPGYPFYGLQAPGYDGSEPALETVEELADRYLEDICAVQPRGPYVVGGYSFGGLVAYEIGCRLRRDGAEVAEVVGIDSYLPHGGQTAPVWDERAALEELVAVHRAMSGARGDALKVDPALTPAQCRELVSRELRIMGAVAADRLLDRLLPVFQSNLEANIAYRPRPSDLSMTLLRAVEPFPPVFGEARRPAIPVGDPHNGWASVPMARLRVHEVPGNHFTIIGGADLRGLAATFRKVLDETLLEK</sequence>
<dbReference type="Pfam" id="PF00550">
    <property type="entry name" value="PP-binding"/>
    <property type="match status" value="1"/>
</dbReference>
<dbReference type="Proteomes" id="UP000233786">
    <property type="component" value="Unassembled WGS sequence"/>
</dbReference>
<dbReference type="SUPFAM" id="SSF51905">
    <property type="entry name" value="FAD/NAD(P)-binding domain"/>
    <property type="match status" value="1"/>
</dbReference>
<dbReference type="STRING" id="994479.GCA_000194155_06807"/>
<dbReference type="SUPFAM" id="SSF56634">
    <property type="entry name" value="Heme-dependent catalase-like"/>
    <property type="match status" value="1"/>
</dbReference>
<dbReference type="Gene3D" id="1.10.1200.10">
    <property type="entry name" value="ACP-like"/>
    <property type="match status" value="1"/>
</dbReference>
<dbReference type="PROSITE" id="PS50075">
    <property type="entry name" value="CARRIER"/>
    <property type="match status" value="1"/>
</dbReference>
<dbReference type="AlphaFoldDB" id="A0A2N3Y5I2"/>
<dbReference type="SUPFAM" id="SSF47336">
    <property type="entry name" value="ACP-like"/>
    <property type="match status" value="1"/>
</dbReference>
<proteinExistence type="predicted"/>
<dbReference type="Gene3D" id="3.50.50.60">
    <property type="entry name" value="FAD/NAD(P)-binding domain"/>
    <property type="match status" value="1"/>
</dbReference>
<dbReference type="InterPro" id="IPR029058">
    <property type="entry name" value="AB_hydrolase_fold"/>
</dbReference>
<dbReference type="Pfam" id="PF00975">
    <property type="entry name" value="Thioesterase"/>
    <property type="match status" value="1"/>
</dbReference>
<keyword evidence="6" id="KW-1185">Reference proteome</keyword>
<dbReference type="Gene3D" id="3.40.50.1820">
    <property type="entry name" value="alpha/beta hydrolase"/>
    <property type="match status" value="1"/>
</dbReference>
<evidence type="ECO:0000256" key="3">
    <source>
        <dbReference type="SAM" id="MobiDB-lite"/>
    </source>
</evidence>
<dbReference type="SUPFAM" id="SSF53474">
    <property type="entry name" value="alpha/beta-Hydrolases"/>
    <property type="match status" value="1"/>
</dbReference>
<evidence type="ECO:0000256" key="2">
    <source>
        <dbReference type="ARBA" id="ARBA00022553"/>
    </source>
</evidence>
<dbReference type="SMART" id="SM01294">
    <property type="entry name" value="PKS_PP_betabranch"/>
    <property type="match status" value="1"/>
</dbReference>
<dbReference type="Gene3D" id="1.10.405.20">
    <property type="match status" value="1"/>
</dbReference>
<dbReference type="GO" id="GO:0031177">
    <property type="term" value="F:phosphopantetheine binding"/>
    <property type="evidence" value="ECO:0007669"/>
    <property type="project" value="InterPro"/>
</dbReference>
<reference evidence="5" key="1">
    <citation type="submission" date="2017-12" db="EMBL/GenBank/DDBJ databases">
        <title>Sequencing the genomes of 1000 Actinobacteria strains.</title>
        <authorList>
            <person name="Klenk H.-P."/>
        </authorList>
    </citation>
    <scope>NUCLEOTIDE SEQUENCE [LARGE SCALE GENOMIC DNA]</scope>
    <source>
        <strain evidence="5">DSM 44228</strain>
    </source>
</reference>
<dbReference type="InterPro" id="IPR050464">
    <property type="entry name" value="Zeta_carotene_desat/Oxidored"/>
</dbReference>
<evidence type="ECO:0000259" key="4">
    <source>
        <dbReference type="PROSITE" id="PS50075"/>
    </source>
</evidence>
<dbReference type="EMBL" id="PJNB01000001">
    <property type="protein sequence ID" value="PKW18101.1"/>
    <property type="molecule type" value="Genomic_DNA"/>
</dbReference>
<gene>
    <name evidence="5" type="ORF">A8926_6162</name>
</gene>
<protein>
    <submittedName>
        <fullName evidence="5">Thioesterase domain-containing protein</fullName>
    </submittedName>
</protein>